<evidence type="ECO:0000313" key="1">
    <source>
        <dbReference type="EMBL" id="EFN64519.1"/>
    </source>
</evidence>
<dbReference type="AlphaFoldDB" id="E2APW6"/>
<keyword evidence="2" id="KW-1185">Reference proteome</keyword>
<protein>
    <submittedName>
        <fullName evidence="1">Uncharacterized protein</fullName>
    </submittedName>
</protein>
<dbReference type="Proteomes" id="UP000000311">
    <property type="component" value="Unassembled WGS sequence"/>
</dbReference>
<evidence type="ECO:0000313" key="2">
    <source>
        <dbReference type="Proteomes" id="UP000000311"/>
    </source>
</evidence>
<reference evidence="1 2" key="1">
    <citation type="journal article" date="2010" name="Science">
        <title>Genomic comparison of the ants Camponotus floridanus and Harpegnathos saltator.</title>
        <authorList>
            <person name="Bonasio R."/>
            <person name="Zhang G."/>
            <person name="Ye C."/>
            <person name="Mutti N.S."/>
            <person name="Fang X."/>
            <person name="Qin N."/>
            <person name="Donahue G."/>
            <person name="Yang P."/>
            <person name="Li Q."/>
            <person name="Li C."/>
            <person name="Zhang P."/>
            <person name="Huang Z."/>
            <person name="Berger S.L."/>
            <person name="Reinberg D."/>
            <person name="Wang J."/>
            <person name="Liebig J."/>
        </authorList>
    </citation>
    <scope>NUCLEOTIDE SEQUENCE [LARGE SCALE GENOMIC DNA]</scope>
    <source>
        <strain evidence="2">C129</strain>
    </source>
</reference>
<name>E2APW6_CAMFO</name>
<proteinExistence type="predicted"/>
<sequence length="117" mass="14094">MYANTSTGTYLREELWVEIALANSWRAFVYNVKLDRWYYAKCPKGYPYSRDWKPHPFDYPQPLKYAPLKLCEIRAPKDNAGEYLRYAYNRNDGERVYPFHKRTFCGYDWPLLTGEML</sequence>
<accession>E2APW6</accession>
<dbReference type="InParanoid" id="E2APW6"/>
<gene>
    <name evidence="1" type="ORF">EAG_01381</name>
</gene>
<organism evidence="2">
    <name type="scientific">Camponotus floridanus</name>
    <name type="common">Florida carpenter ant</name>
    <dbReference type="NCBI Taxonomy" id="104421"/>
    <lineage>
        <taxon>Eukaryota</taxon>
        <taxon>Metazoa</taxon>
        <taxon>Ecdysozoa</taxon>
        <taxon>Arthropoda</taxon>
        <taxon>Hexapoda</taxon>
        <taxon>Insecta</taxon>
        <taxon>Pterygota</taxon>
        <taxon>Neoptera</taxon>
        <taxon>Endopterygota</taxon>
        <taxon>Hymenoptera</taxon>
        <taxon>Apocrita</taxon>
        <taxon>Aculeata</taxon>
        <taxon>Formicoidea</taxon>
        <taxon>Formicidae</taxon>
        <taxon>Formicinae</taxon>
        <taxon>Camponotus</taxon>
    </lineage>
</organism>
<dbReference type="EMBL" id="GL441615">
    <property type="protein sequence ID" value="EFN64519.1"/>
    <property type="molecule type" value="Genomic_DNA"/>
</dbReference>